<dbReference type="PANTHER" id="PTHR31662">
    <property type="entry name" value="BNAANNG10740D PROTEIN-RELATED"/>
    <property type="match status" value="1"/>
</dbReference>
<reference evidence="4" key="1">
    <citation type="submission" date="2021-01" db="EMBL/GenBank/DDBJ databases">
        <title>Adiantum capillus-veneris genome.</title>
        <authorList>
            <person name="Fang Y."/>
            <person name="Liao Q."/>
        </authorList>
    </citation>
    <scope>NUCLEOTIDE SEQUENCE</scope>
    <source>
        <strain evidence="4">H3</strain>
        <tissue evidence="4">Leaf</tissue>
    </source>
</reference>
<evidence type="ECO:0000259" key="3">
    <source>
        <dbReference type="Pfam" id="PF04504"/>
    </source>
</evidence>
<organism evidence="4 5">
    <name type="scientific">Adiantum capillus-veneris</name>
    <name type="common">Maidenhair fern</name>
    <dbReference type="NCBI Taxonomy" id="13818"/>
    <lineage>
        <taxon>Eukaryota</taxon>
        <taxon>Viridiplantae</taxon>
        <taxon>Streptophyta</taxon>
        <taxon>Embryophyta</taxon>
        <taxon>Tracheophyta</taxon>
        <taxon>Polypodiopsida</taxon>
        <taxon>Polypodiidae</taxon>
        <taxon>Polypodiales</taxon>
        <taxon>Pteridineae</taxon>
        <taxon>Pteridaceae</taxon>
        <taxon>Vittarioideae</taxon>
        <taxon>Adiantum</taxon>
    </lineage>
</organism>
<feature type="region of interest" description="Disordered" evidence="2">
    <location>
        <begin position="166"/>
        <end position="276"/>
    </location>
</feature>
<evidence type="ECO:0000256" key="2">
    <source>
        <dbReference type="SAM" id="MobiDB-lite"/>
    </source>
</evidence>
<evidence type="ECO:0000313" key="4">
    <source>
        <dbReference type="EMBL" id="KAI5074484.1"/>
    </source>
</evidence>
<feature type="compositionally biased region" description="Polar residues" evidence="2">
    <location>
        <begin position="233"/>
        <end position="262"/>
    </location>
</feature>
<feature type="compositionally biased region" description="Basic and acidic residues" evidence="2">
    <location>
        <begin position="1"/>
        <end position="35"/>
    </location>
</feature>
<dbReference type="EMBL" id="JABFUD020000010">
    <property type="protein sequence ID" value="KAI5074484.1"/>
    <property type="molecule type" value="Genomic_DNA"/>
</dbReference>
<dbReference type="Pfam" id="PF04504">
    <property type="entry name" value="GeBP-like_DBD"/>
    <property type="match status" value="1"/>
</dbReference>
<accession>A0A9D4ZGE3</accession>
<dbReference type="GO" id="GO:0006355">
    <property type="term" value="P:regulation of DNA-templated transcription"/>
    <property type="evidence" value="ECO:0007669"/>
    <property type="project" value="InterPro"/>
</dbReference>
<dbReference type="OrthoDB" id="661680at2759"/>
<evidence type="ECO:0000313" key="5">
    <source>
        <dbReference type="Proteomes" id="UP000886520"/>
    </source>
</evidence>
<evidence type="ECO:0000256" key="1">
    <source>
        <dbReference type="ARBA" id="ARBA00010820"/>
    </source>
</evidence>
<feature type="region of interest" description="Disordered" evidence="2">
    <location>
        <begin position="1"/>
        <end position="55"/>
    </location>
</feature>
<dbReference type="Proteomes" id="UP000886520">
    <property type="component" value="Chromosome 10"/>
</dbReference>
<feature type="compositionally biased region" description="Basic and acidic residues" evidence="2">
    <location>
        <begin position="198"/>
        <end position="217"/>
    </location>
</feature>
<proteinExistence type="inferred from homology"/>
<dbReference type="AlphaFoldDB" id="A0A9D4ZGE3"/>
<keyword evidence="5" id="KW-1185">Reference proteome</keyword>
<gene>
    <name evidence="4" type="ORF">GOP47_0010445</name>
</gene>
<name>A0A9D4ZGE3_ADICA</name>
<comment type="similarity">
    <text evidence="1">Belongs to the GeBP family.</text>
</comment>
<comment type="caution">
    <text evidence="4">The sequence shown here is derived from an EMBL/GenBank/DDBJ whole genome shotgun (WGS) entry which is preliminary data.</text>
</comment>
<dbReference type="GO" id="GO:0005634">
    <property type="term" value="C:nucleus"/>
    <property type="evidence" value="ECO:0007669"/>
    <property type="project" value="TreeGrafter"/>
</dbReference>
<dbReference type="InterPro" id="IPR007592">
    <property type="entry name" value="GEBP"/>
</dbReference>
<feature type="domain" description="Glabrous enhancer-binding protein-like DBD" evidence="3">
    <location>
        <begin position="66"/>
        <end position="161"/>
    </location>
</feature>
<protein>
    <recommendedName>
        <fullName evidence="3">Glabrous enhancer-binding protein-like DBD domain-containing protein</fullName>
    </recommendedName>
</protein>
<feature type="compositionally biased region" description="Basic and acidic residues" evidence="2">
    <location>
        <begin position="42"/>
        <end position="53"/>
    </location>
</feature>
<sequence>MGKRRRENEAHAGQDESKFNDESKVDSMNVEGEKKNQRKKKNEVAGKSKEKKGGISVQSGGKIVFSWTAAQEIMVLKELVKLAKMDTSKPLDNSGINWEVLAVAVGERLDQSVTRTQIYEKTRRLKERYLRNEESMSRGKFSSFKNKDDEKMFKFSQKVWGVCGSPDLQRNEKNRNFPAGDFAKEFNESNQSQSRGRLFNDAEVQKTEKEQRSEDLGRAQSYHNKPEQLLDNAVNTFNEDGSDNNSHEQGLTNAGNVSNEQTKPVKAPGLRGEGKSEFLQQRQTTLIPSEKVASHSSNHEGGEEIKRIMDGFYSEHQALLEDVQKSCMTVLEDMEAKFLSILSNIVRGMQSAWMGVGAHISSVDMMLQDLASWDSMIDRCASLSTANAR</sequence>
<dbReference type="InterPro" id="IPR053932">
    <property type="entry name" value="GeBP-like_DBD"/>
</dbReference>